<accession>A0AAN4NMF2</accession>
<sequence length="305" mass="32300">MAVIDLSQLPPPQIVDVPDFEALLAERKADFVALYPADEQEAVVRTLALESEPIVKLLQESTYREILLRQRINEAAQAVMAAYAIGTDLEQLAANNNVKRLTVTPADDDAVPPVAAVMESDDALRQRVPEAFEGLSVAGPSAAYEFHAKSADGRVADASATSPAPAEVVLTVLSHDGDGTASEELLGAVALAVNGEDKRPIADRVTVQSAAIHHYSVKAKLHLFDGVIAGPCLEAANENLAAYLIEQKRLGRSVRSESYGAVLRVAGVDWVEMIEPAADIIMDRTASGFCDGCDVSVASEGAGNE</sequence>
<evidence type="ECO:0000313" key="2">
    <source>
        <dbReference type="EMBL" id="EZJ79475.1"/>
    </source>
</evidence>
<feature type="domain" description="Baseplate J-like central" evidence="1">
    <location>
        <begin position="137"/>
        <end position="208"/>
    </location>
</feature>
<evidence type="ECO:0000313" key="3">
    <source>
        <dbReference type="Proteomes" id="UP000024043"/>
    </source>
</evidence>
<dbReference type="RefSeq" id="WP_050438681.1">
    <property type="nucleotide sequence ID" value="NZ_JJLU01000168.1"/>
</dbReference>
<dbReference type="EMBL" id="JJLU01000168">
    <property type="protein sequence ID" value="EZJ79475.1"/>
    <property type="molecule type" value="Genomic_DNA"/>
</dbReference>
<dbReference type="Pfam" id="PF26078">
    <property type="entry name" value="Baseplate_J_M"/>
    <property type="match status" value="1"/>
</dbReference>
<dbReference type="Proteomes" id="UP000024043">
    <property type="component" value="Unassembled WGS sequence"/>
</dbReference>
<proteinExistence type="predicted"/>
<comment type="caution">
    <text evidence="2">The sequence shown here is derived from an EMBL/GenBank/DDBJ whole genome shotgun (WGS) entry which is preliminary data.</text>
</comment>
<reference evidence="2 3" key="1">
    <citation type="submission" date="2014-03" db="EMBL/GenBank/DDBJ databases">
        <title>Genetic Variability of E. coli after antibiotic treatment.</title>
        <authorList>
            <person name="Silbergeld E."/>
            <person name="Coles C."/>
            <person name="Seidman J.C."/>
            <person name="You Y."/>
            <person name="George J."/>
            <person name="Nadendla S."/>
            <person name="Huot H."/>
            <person name="Daugherty S.C."/>
            <person name="Nagaraj S."/>
            <person name="Ott S."/>
            <person name="Klega K."/>
            <person name="Rasko D."/>
        </authorList>
    </citation>
    <scope>NUCLEOTIDE SEQUENCE [LARGE SCALE GENOMIC DNA]</scope>
    <source>
        <strain evidence="2 3">1-250-04_S3_C1</strain>
    </source>
</reference>
<organism evidence="2 3">
    <name type="scientific">Escherichia coli 1-250-04_S3_C1</name>
    <dbReference type="NCBI Taxonomy" id="1444135"/>
    <lineage>
        <taxon>Bacteria</taxon>
        <taxon>Pseudomonadati</taxon>
        <taxon>Pseudomonadota</taxon>
        <taxon>Gammaproteobacteria</taxon>
        <taxon>Enterobacterales</taxon>
        <taxon>Enterobacteriaceae</taxon>
        <taxon>Escherichia</taxon>
    </lineage>
</organism>
<dbReference type="InterPro" id="IPR052726">
    <property type="entry name" value="Phage_Baseplate_Hub"/>
</dbReference>
<gene>
    <name evidence="2" type="ORF">AC00_5148</name>
</gene>
<dbReference type="PIRSF" id="PIRSF020481">
    <property type="entry name" value="BAP"/>
    <property type="match status" value="1"/>
</dbReference>
<dbReference type="PANTHER" id="PTHR35862">
    <property type="entry name" value="FELS-2 PROPHAGE PROTEIN"/>
    <property type="match status" value="1"/>
</dbReference>
<name>A0AAN4NMF2_ECOLX</name>
<evidence type="ECO:0000259" key="1">
    <source>
        <dbReference type="Pfam" id="PF26078"/>
    </source>
</evidence>
<dbReference type="InterPro" id="IPR014507">
    <property type="entry name" value="Baseplate_assembly_J_pred"/>
</dbReference>
<dbReference type="AlphaFoldDB" id="A0AAN4NMF2"/>
<dbReference type="InterPro" id="IPR058531">
    <property type="entry name" value="Baseplate_J_M"/>
</dbReference>
<protein>
    <submittedName>
        <fullName evidence="2">Baseplate J-like family protein</fullName>
    </submittedName>
</protein>
<dbReference type="PANTHER" id="PTHR35862:SF1">
    <property type="entry name" value="FELS-2 PROPHAGE PROTEIN"/>
    <property type="match status" value="1"/>
</dbReference>